<proteinExistence type="predicted"/>
<evidence type="ECO:0000313" key="2">
    <source>
        <dbReference type="Proteomes" id="UP000183605"/>
    </source>
</evidence>
<protein>
    <submittedName>
        <fullName evidence="1">Uncharacterized protein</fullName>
    </submittedName>
</protein>
<dbReference type="EMBL" id="MNXQ01000041">
    <property type="protein sequence ID" value="OIP03363.1"/>
    <property type="molecule type" value="Genomic_DNA"/>
</dbReference>
<evidence type="ECO:0000313" key="1">
    <source>
        <dbReference type="EMBL" id="OIP03363.1"/>
    </source>
</evidence>
<sequence length="213" mass="23691">MSTPEDFRRHLSRVLARKNQSIGGKAVEAEAVKEAAAETLETNNKKVAEIDLRLPIKGILSVFREEAGIAEPIKEWGPENGQISYSLIYQSGITQGRSSRGRGDPGAMAVRWCNTIGIVFNSLAELEIRLYTPNRVGGSMKPLQENDFNPFLWENYLYENLHKNGDTSSGNMFWLYSKLPYGPLFNVGSKKGVQQFALTLANFYVGLKTGQGK</sequence>
<dbReference type="AlphaFoldDB" id="A0A1J5AWX0"/>
<reference evidence="1 2" key="1">
    <citation type="journal article" date="2016" name="Environ. Microbiol.">
        <title>Genomic resolution of a cold subsurface aquifer community provides metabolic insights for novel microbes adapted to high CO concentrations.</title>
        <authorList>
            <person name="Probst A.J."/>
            <person name="Castelle C.J."/>
            <person name="Singh A."/>
            <person name="Brown C.T."/>
            <person name="Anantharaman K."/>
            <person name="Sharon I."/>
            <person name="Hug L.A."/>
            <person name="Burstein D."/>
            <person name="Emerson J.B."/>
            <person name="Thomas B.C."/>
            <person name="Banfield J.F."/>
        </authorList>
    </citation>
    <scope>NUCLEOTIDE SEQUENCE [LARGE SCALE GENOMIC DNA]</scope>
    <source>
        <strain evidence="1">CG2_30_44_31</strain>
    </source>
</reference>
<organism evidence="1 2">
    <name type="scientific">Candidatus Beckwithbacteria bacterium CG2_30_44_31</name>
    <dbReference type="NCBI Taxonomy" id="1805035"/>
    <lineage>
        <taxon>Bacteria</taxon>
        <taxon>Candidatus Beckwithiibacteriota</taxon>
    </lineage>
</organism>
<accession>A0A1J5AWX0</accession>
<dbReference type="Proteomes" id="UP000183605">
    <property type="component" value="Unassembled WGS sequence"/>
</dbReference>
<gene>
    <name evidence="1" type="ORF">AUK18_02220</name>
</gene>
<name>A0A1J5AWX0_9BACT</name>
<comment type="caution">
    <text evidence="1">The sequence shown here is derived from an EMBL/GenBank/DDBJ whole genome shotgun (WGS) entry which is preliminary data.</text>
</comment>